<dbReference type="Proteomes" id="UP000515981">
    <property type="component" value="Chromosome"/>
</dbReference>
<sequence>MNNREKAKAVQKKFNQRLGIYYGVMAAGVIVAAIGLMTQINVLTLLGVVAFFAGLVILSWVDGYTEYAKRVMTAKALMGEEMPEDVVNAGIELVKKQGGSLSALKSQTREFSHILYHLCQGIFTGAAMLEKIPGLKSVSGIAQSMIKKAYRRINLLLEGYLFAKYGEMTKETYYDGVSLLLQDGRTFLVKSVKDAAVSELLVTLSVIGTLVFVALGGILKNVVFVVLGIACVVLYVVVGIVYDSNKDFDMLASYIEYASTHEVNEEYRNSLLAATDAATQVNMVAGALKNPAVNGIMGAAGAAEKLFGNKDEK</sequence>
<dbReference type="KEGG" id="ssun:H9Q77_00210"/>
<feature type="transmembrane region" description="Helical" evidence="1">
    <location>
        <begin position="222"/>
        <end position="242"/>
    </location>
</feature>
<keyword evidence="1" id="KW-1133">Transmembrane helix</keyword>
<keyword evidence="1" id="KW-0812">Transmembrane</keyword>
<dbReference type="RefSeq" id="WP_118550674.1">
    <property type="nucleotide sequence ID" value="NZ_CP060633.1"/>
</dbReference>
<gene>
    <name evidence="2" type="ORF">H9Q77_00210</name>
</gene>
<evidence type="ECO:0000256" key="1">
    <source>
        <dbReference type="SAM" id="Phobius"/>
    </source>
</evidence>
<dbReference type="EMBL" id="CP060633">
    <property type="protein sequence ID" value="QNM02655.1"/>
    <property type="molecule type" value="Genomic_DNA"/>
</dbReference>
<feature type="transmembrane region" description="Helical" evidence="1">
    <location>
        <begin position="43"/>
        <end position="61"/>
    </location>
</feature>
<feature type="transmembrane region" description="Helical" evidence="1">
    <location>
        <begin position="20"/>
        <end position="37"/>
    </location>
</feature>
<evidence type="ECO:0000313" key="2">
    <source>
        <dbReference type="EMBL" id="QNM02655.1"/>
    </source>
</evidence>
<feature type="transmembrane region" description="Helical" evidence="1">
    <location>
        <begin position="195"/>
        <end position="216"/>
    </location>
</feature>
<keyword evidence="3" id="KW-1185">Reference proteome</keyword>
<dbReference type="AlphaFoldDB" id="A0A7G9FVS3"/>
<name>A0A7G9FVS3_9FIRM</name>
<accession>A0A7G9FVS3</accession>
<reference evidence="2 3" key="1">
    <citation type="submission" date="2020-08" db="EMBL/GenBank/DDBJ databases">
        <authorList>
            <person name="Liu C."/>
            <person name="Sun Q."/>
        </authorList>
    </citation>
    <scope>NUCLEOTIDE SEQUENCE [LARGE SCALE GENOMIC DNA]</scope>
    <source>
        <strain evidence="2 3">NSJ-8</strain>
    </source>
</reference>
<proteinExistence type="predicted"/>
<protein>
    <submittedName>
        <fullName evidence="2">Uncharacterized protein</fullName>
    </submittedName>
</protein>
<keyword evidence="1" id="KW-0472">Membrane</keyword>
<organism evidence="2 3">
    <name type="scientific">Simiaoa sunii</name>
    <dbReference type="NCBI Taxonomy" id="2763672"/>
    <lineage>
        <taxon>Bacteria</taxon>
        <taxon>Bacillati</taxon>
        <taxon>Bacillota</taxon>
        <taxon>Clostridia</taxon>
        <taxon>Lachnospirales</taxon>
        <taxon>Lachnospiraceae</taxon>
        <taxon>Simiaoa</taxon>
    </lineage>
</organism>
<evidence type="ECO:0000313" key="3">
    <source>
        <dbReference type="Proteomes" id="UP000515981"/>
    </source>
</evidence>